<sequence>MKRINEKCSNDSDSNEDFVDSRFKVLHENDGRLLLRNEDGSDLVQLASQVRKQDKKVWNELKPVGEMTGENSKQTEVNQKPQRIRVKPTRLNEYKMADDDRNELENEINSGDKPIIPSESGERVGNEEDASDTVEDTTVFTSTRVKPNYYHEVTNRSLEEMSRTMEKSTLALTMASIKIEPCVPLPGETEISMLSYNRWKDMLLATGNTLLDVLDGLSLDLPSTSSNNPFSDALKNLDEHFMSSQNKILQIVNFRSAKQGTQETPGKYLSRMLRCARHSGLIGENLERELIITIAANTSDTDLQKKALEAGCTFQKLKEFASALELVKSLNSKRLIKQGEINDVEVNAISSDQIRASRSKQQDYRFVNRSSKAKDNLRVNKECSRCGYSNHNSMNCPNINKTCNKCNRTGHFAKMCRSRPQMKRVHSVEPAMSSKKAEANK</sequence>
<accession>A0A1J1HWI2</accession>
<keyword evidence="1" id="KW-0862">Zinc</keyword>
<dbReference type="SUPFAM" id="SSF57756">
    <property type="entry name" value="Retrovirus zinc finger-like domains"/>
    <property type="match status" value="1"/>
</dbReference>
<evidence type="ECO:0000256" key="1">
    <source>
        <dbReference type="PROSITE-ProRule" id="PRU00047"/>
    </source>
</evidence>
<keyword evidence="5" id="KW-1185">Reference proteome</keyword>
<name>A0A1J1HWI2_9DIPT</name>
<gene>
    <name evidence="4" type="ORF">CLUMA_CG005938</name>
</gene>
<feature type="domain" description="CCHC-type" evidence="3">
    <location>
        <begin position="403"/>
        <end position="418"/>
    </location>
</feature>
<dbReference type="PANTHER" id="PTHR37984">
    <property type="entry name" value="PROTEIN CBG26694"/>
    <property type="match status" value="1"/>
</dbReference>
<feature type="region of interest" description="Disordered" evidence="2">
    <location>
        <begin position="421"/>
        <end position="441"/>
    </location>
</feature>
<dbReference type="SMART" id="SM00343">
    <property type="entry name" value="ZnF_C2HC"/>
    <property type="match status" value="2"/>
</dbReference>
<dbReference type="InterPro" id="IPR036875">
    <property type="entry name" value="Znf_CCHC_sf"/>
</dbReference>
<dbReference type="InterPro" id="IPR001878">
    <property type="entry name" value="Znf_CCHC"/>
</dbReference>
<feature type="region of interest" description="Disordered" evidence="2">
    <location>
        <begin position="105"/>
        <end position="135"/>
    </location>
</feature>
<evidence type="ECO:0000256" key="2">
    <source>
        <dbReference type="SAM" id="MobiDB-lite"/>
    </source>
</evidence>
<dbReference type="STRING" id="568069.A0A1J1HWI2"/>
<evidence type="ECO:0000259" key="3">
    <source>
        <dbReference type="PROSITE" id="PS50158"/>
    </source>
</evidence>
<protein>
    <submittedName>
        <fullName evidence="4">CLUMA_CG005938, isoform A</fullName>
    </submittedName>
</protein>
<dbReference type="GO" id="GO:0003676">
    <property type="term" value="F:nucleic acid binding"/>
    <property type="evidence" value="ECO:0007669"/>
    <property type="project" value="InterPro"/>
</dbReference>
<evidence type="ECO:0000313" key="5">
    <source>
        <dbReference type="Proteomes" id="UP000183832"/>
    </source>
</evidence>
<keyword evidence="1" id="KW-0479">Metal-binding</keyword>
<dbReference type="OrthoDB" id="8042009at2759"/>
<reference evidence="4 5" key="1">
    <citation type="submission" date="2015-04" db="EMBL/GenBank/DDBJ databases">
        <authorList>
            <person name="Syromyatnikov M.Y."/>
            <person name="Popov V.N."/>
        </authorList>
    </citation>
    <scope>NUCLEOTIDE SEQUENCE [LARGE SCALE GENOMIC DNA]</scope>
</reference>
<dbReference type="InterPro" id="IPR050951">
    <property type="entry name" value="Retrovirus_Pol_polyprotein"/>
</dbReference>
<dbReference type="EMBL" id="CVRI01000026">
    <property type="protein sequence ID" value="CRK92347.1"/>
    <property type="molecule type" value="Genomic_DNA"/>
</dbReference>
<organism evidence="4 5">
    <name type="scientific">Clunio marinus</name>
    <dbReference type="NCBI Taxonomy" id="568069"/>
    <lineage>
        <taxon>Eukaryota</taxon>
        <taxon>Metazoa</taxon>
        <taxon>Ecdysozoa</taxon>
        <taxon>Arthropoda</taxon>
        <taxon>Hexapoda</taxon>
        <taxon>Insecta</taxon>
        <taxon>Pterygota</taxon>
        <taxon>Neoptera</taxon>
        <taxon>Endopterygota</taxon>
        <taxon>Diptera</taxon>
        <taxon>Nematocera</taxon>
        <taxon>Chironomoidea</taxon>
        <taxon>Chironomidae</taxon>
        <taxon>Clunio</taxon>
    </lineage>
</organism>
<proteinExistence type="predicted"/>
<dbReference type="PANTHER" id="PTHR37984:SF5">
    <property type="entry name" value="PROTEIN NYNRIN-LIKE"/>
    <property type="match status" value="1"/>
</dbReference>
<dbReference type="Proteomes" id="UP000183832">
    <property type="component" value="Unassembled WGS sequence"/>
</dbReference>
<dbReference type="AlphaFoldDB" id="A0A1J1HWI2"/>
<dbReference type="GO" id="GO:0008270">
    <property type="term" value="F:zinc ion binding"/>
    <property type="evidence" value="ECO:0007669"/>
    <property type="project" value="UniProtKB-KW"/>
</dbReference>
<dbReference type="Gene3D" id="4.10.60.10">
    <property type="entry name" value="Zinc finger, CCHC-type"/>
    <property type="match status" value="1"/>
</dbReference>
<keyword evidence="1" id="KW-0863">Zinc-finger</keyword>
<dbReference type="PROSITE" id="PS50158">
    <property type="entry name" value="ZF_CCHC"/>
    <property type="match status" value="1"/>
</dbReference>
<evidence type="ECO:0000313" key="4">
    <source>
        <dbReference type="EMBL" id="CRK92347.1"/>
    </source>
</evidence>